<dbReference type="Pfam" id="PF00702">
    <property type="entry name" value="Hydrolase"/>
    <property type="match status" value="1"/>
</dbReference>
<dbReference type="InterPro" id="IPR006439">
    <property type="entry name" value="HAD-SF_hydro_IA"/>
</dbReference>
<dbReference type="SUPFAM" id="SSF56784">
    <property type="entry name" value="HAD-like"/>
    <property type="match status" value="1"/>
</dbReference>
<dbReference type="SFLD" id="SFLDG01129">
    <property type="entry name" value="C1.5:_HAD__Beta-PGM__Phosphata"/>
    <property type="match status" value="1"/>
</dbReference>
<evidence type="ECO:0000313" key="1">
    <source>
        <dbReference type="EMBL" id="RJE89417.1"/>
    </source>
</evidence>
<dbReference type="CDD" id="cd02603">
    <property type="entry name" value="HAD_sEH-N_like"/>
    <property type="match status" value="1"/>
</dbReference>
<protein>
    <submittedName>
        <fullName evidence="1">HAD family phosphatase</fullName>
    </submittedName>
</protein>
<dbReference type="RefSeq" id="WP_119745340.1">
    <property type="nucleotide sequence ID" value="NZ_QZCG01000001.1"/>
</dbReference>
<organism evidence="1 2">
    <name type="scientific">Paracoccus onubensis</name>
    <dbReference type="NCBI Taxonomy" id="1675788"/>
    <lineage>
        <taxon>Bacteria</taxon>
        <taxon>Pseudomonadati</taxon>
        <taxon>Pseudomonadota</taxon>
        <taxon>Alphaproteobacteria</taxon>
        <taxon>Rhodobacterales</taxon>
        <taxon>Paracoccaceae</taxon>
        <taxon>Paracoccus</taxon>
    </lineage>
</organism>
<reference evidence="2" key="1">
    <citation type="submission" date="2018-09" db="EMBL/GenBank/DDBJ databases">
        <title>Acidovorax cavernicola nov. sp. isolated from Gruta de las Maravillas (Aracena, Spain).</title>
        <authorList>
            <person name="Jurado V."/>
            <person name="Gutierrez-Patricio S."/>
            <person name="Gonzalez-Pimentel J.L."/>
            <person name="Miller A.Z."/>
            <person name="Laiz L."/>
            <person name="Saiz-Jimenez C."/>
        </authorList>
    </citation>
    <scope>NUCLEOTIDE SEQUENCE [LARGE SCALE GENOMIC DNA]</scope>
    <source>
        <strain evidence="2">1011MAR3C25</strain>
    </source>
</reference>
<dbReference type="PANTHER" id="PTHR43611">
    <property type="entry name" value="ALPHA-D-GLUCOSE 1-PHOSPHATE PHOSPHATASE"/>
    <property type="match status" value="1"/>
</dbReference>
<comment type="caution">
    <text evidence="1">The sequence shown here is derived from an EMBL/GenBank/DDBJ whole genome shotgun (WGS) entry which is preliminary data.</text>
</comment>
<dbReference type="InterPro" id="IPR023198">
    <property type="entry name" value="PGP-like_dom2"/>
</dbReference>
<dbReference type="PANTHER" id="PTHR43611:SF3">
    <property type="entry name" value="FLAVIN MONONUCLEOTIDE HYDROLASE 1, CHLOROPLATIC"/>
    <property type="match status" value="1"/>
</dbReference>
<dbReference type="Gene3D" id="3.40.50.1000">
    <property type="entry name" value="HAD superfamily/HAD-like"/>
    <property type="match status" value="1"/>
</dbReference>
<evidence type="ECO:0000313" key="2">
    <source>
        <dbReference type="Proteomes" id="UP000284202"/>
    </source>
</evidence>
<dbReference type="SFLD" id="SFLDS00003">
    <property type="entry name" value="Haloacid_Dehalogenase"/>
    <property type="match status" value="1"/>
</dbReference>
<sequence length="199" mass="22174">MKHIVFDLGRVLIDWLPERAFATHFTDSTAIRDWMARVDFHGWNYLQDGGRPLSDGLAEARRAHGADAAPLENYTANFHLTIQDPVPGSWEIAETLQSAGHRLFAITNWSRDNWPAALAQYPRLETLFEDIVVSGVEGLLKPQPEIYRTLLDRNGIKAGNCVFIDDSPANVEGARAVGMEAIHFTEAEALHLALRESGI</sequence>
<dbReference type="AlphaFoldDB" id="A0A418T8C0"/>
<dbReference type="EMBL" id="QZCG01000001">
    <property type="protein sequence ID" value="RJE89417.1"/>
    <property type="molecule type" value="Genomic_DNA"/>
</dbReference>
<dbReference type="InterPro" id="IPR036412">
    <property type="entry name" value="HAD-like_sf"/>
</dbReference>
<gene>
    <name evidence="1" type="ORF">D3P04_01960</name>
</gene>
<dbReference type="OrthoDB" id="9807742at2"/>
<keyword evidence="2" id="KW-1185">Reference proteome</keyword>
<proteinExistence type="predicted"/>
<name>A0A418T8C0_9RHOB</name>
<dbReference type="Proteomes" id="UP000284202">
    <property type="component" value="Unassembled WGS sequence"/>
</dbReference>
<dbReference type="NCBIfam" id="TIGR01509">
    <property type="entry name" value="HAD-SF-IA-v3"/>
    <property type="match status" value="1"/>
</dbReference>
<dbReference type="Gene3D" id="1.10.150.240">
    <property type="entry name" value="Putative phosphatase, domain 2"/>
    <property type="match status" value="1"/>
</dbReference>
<dbReference type="InterPro" id="IPR023214">
    <property type="entry name" value="HAD_sf"/>
</dbReference>
<accession>A0A418T8C0</accession>